<evidence type="ECO:0000313" key="2">
    <source>
        <dbReference type="Proteomes" id="UP000076858"/>
    </source>
</evidence>
<accession>A0A164ZCU2</accession>
<evidence type="ECO:0000313" key="1">
    <source>
        <dbReference type="EMBL" id="KZS16214.1"/>
    </source>
</evidence>
<reference evidence="1 2" key="1">
    <citation type="submission" date="2016-03" db="EMBL/GenBank/DDBJ databases">
        <title>EvidentialGene: Evidence-directed Construction of Genes on Genomes.</title>
        <authorList>
            <person name="Gilbert D.G."/>
            <person name="Choi J.-H."/>
            <person name="Mockaitis K."/>
            <person name="Colbourne J."/>
            <person name="Pfrender M."/>
        </authorList>
    </citation>
    <scope>NUCLEOTIDE SEQUENCE [LARGE SCALE GENOMIC DNA]</scope>
    <source>
        <strain evidence="1 2">Xinb3</strain>
        <tissue evidence="1">Complete organism</tissue>
    </source>
</reference>
<dbReference type="AlphaFoldDB" id="A0A164ZCU2"/>
<dbReference type="Proteomes" id="UP000076858">
    <property type="component" value="Unassembled WGS sequence"/>
</dbReference>
<sequence length="261" mass="29866">MVWVTQGTCQDAFQEPTPTGRVLVWVTRKFKRTSLDDLDCFVTDVGIEHQTSSVLSQYTTIELPVLFHRVKSTMLYHTATNKYIILIYKKLEGEKAILKILLKKPTLCQSNKICSCELYSTCCYTSSSTVERWLTTLDVFGSIPTIVIIHVTQRELRPGITVGLPRPTQDQFEWVPGKHLGRLPELPRPPRDCSKWVAEREHDIWVGNLGIHKTPHDLLKRGTWQRFGPHIVDFQGSSPSVAPNRESKDILSVYVVCVVYW</sequence>
<name>A0A164ZCU2_9CRUS</name>
<organism evidence="1 2">
    <name type="scientific">Daphnia magna</name>
    <dbReference type="NCBI Taxonomy" id="35525"/>
    <lineage>
        <taxon>Eukaryota</taxon>
        <taxon>Metazoa</taxon>
        <taxon>Ecdysozoa</taxon>
        <taxon>Arthropoda</taxon>
        <taxon>Crustacea</taxon>
        <taxon>Branchiopoda</taxon>
        <taxon>Diplostraca</taxon>
        <taxon>Cladocera</taxon>
        <taxon>Anomopoda</taxon>
        <taxon>Daphniidae</taxon>
        <taxon>Daphnia</taxon>
    </lineage>
</organism>
<proteinExistence type="predicted"/>
<protein>
    <submittedName>
        <fullName evidence="1">Uncharacterized protein</fullName>
    </submittedName>
</protein>
<dbReference type="EMBL" id="LRGB01000743">
    <property type="protein sequence ID" value="KZS16214.1"/>
    <property type="molecule type" value="Genomic_DNA"/>
</dbReference>
<gene>
    <name evidence="1" type="ORF">APZ42_018085</name>
</gene>
<keyword evidence="2" id="KW-1185">Reference proteome</keyword>
<comment type="caution">
    <text evidence="1">The sequence shown here is derived from an EMBL/GenBank/DDBJ whole genome shotgun (WGS) entry which is preliminary data.</text>
</comment>